<evidence type="ECO:0000256" key="9">
    <source>
        <dbReference type="ARBA" id="ARBA00022837"/>
    </source>
</evidence>
<dbReference type="Gene3D" id="2.110.10.10">
    <property type="entry name" value="Hemopexin-like domain"/>
    <property type="match status" value="4"/>
</dbReference>
<feature type="domain" description="Peptidase metallopeptidase" evidence="16">
    <location>
        <begin position="613"/>
        <end position="775"/>
    </location>
</feature>
<dbReference type="SUPFAM" id="SSF50923">
    <property type="entry name" value="Hemopexin-like domain"/>
    <property type="match status" value="3"/>
</dbReference>
<evidence type="ECO:0000256" key="2">
    <source>
        <dbReference type="ARBA" id="ARBA00010370"/>
    </source>
</evidence>
<keyword evidence="8" id="KW-0862">Zinc</keyword>
<dbReference type="InterPro" id="IPR001818">
    <property type="entry name" value="Pept_M10_metallopeptidase"/>
</dbReference>
<dbReference type="Pfam" id="PF01471">
    <property type="entry name" value="PG_binding_1"/>
    <property type="match status" value="1"/>
</dbReference>
<evidence type="ECO:0000256" key="7">
    <source>
        <dbReference type="ARBA" id="ARBA00022801"/>
    </source>
</evidence>
<keyword evidence="11" id="KW-0865">Zymogen</keyword>
<evidence type="ECO:0000256" key="14">
    <source>
        <dbReference type="SAM" id="MobiDB-lite"/>
    </source>
</evidence>
<reference evidence="17 18" key="1">
    <citation type="submission" date="2022-05" db="EMBL/GenBank/DDBJ databases">
        <authorList>
            <consortium name="Genoscope - CEA"/>
            <person name="William W."/>
        </authorList>
    </citation>
    <scope>NUCLEOTIDE SEQUENCE [LARGE SCALE GENOMIC DNA]</scope>
</reference>
<evidence type="ECO:0000259" key="16">
    <source>
        <dbReference type="SMART" id="SM00235"/>
    </source>
</evidence>
<protein>
    <recommendedName>
        <fullName evidence="16">Peptidase metallopeptidase domain-containing protein</fullName>
    </recommendedName>
</protein>
<feature type="domain" description="Peptidase metallopeptidase" evidence="16">
    <location>
        <begin position="1104"/>
        <end position="1269"/>
    </location>
</feature>
<feature type="repeat" description="Hemopexin" evidence="13">
    <location>
        <begin position="798"/>
        <end position="846"/>
    </location>
</feature>
<dbReference type="Proteomes" id="UP001159405">
    <property type="component" value="Unassembled WGS sequence"/>
</dbReference>
<sequence length="1546" mass="176744">MSGKIFAGTAFLTVMLLLTWALRSSSAPVKQTRQTAEFLLKFGYIQMNDTDNNREVPDVNSPQFKASLRILQRFGNIPVTGRMDAATIALINTDRCGVKDPQSNAAGRFNLQGTKWKKRLLTYRILNFTKDGIPDSVQRRIFYNSFRLWQSAAGIDIRECDQCREADILISFVQRRHIDRYPFDGQGGTLAHAFYPLSNKGLSGDAHFDDDERFTTGTSDGVNLDWVAVHEFGHSLGLEHSSVRESIMYPWYKGYQGPNIELTQDDIQGIRALYGPTETTKRPRVTSPSTTRPPVTTPSTRRPRVSTPTPRPLCNSSIRYDTVFVGPDRWTYFLVGEKFWMVSKRLRRDGPWLIKQVWKEIETPVDAAYLNSQNHVVFFKGSMFWEYDYKPKLLRSGQINNYGNRPFKGDIANLDAVFIWERNSQTYFFKGNKYWKYDDRTRRVYTYGYPRDIQRAWKFPGKIRAAVKWMNGLNYVFWDTTYTKMNRGKVGKAAGYPQDIANRWMRCNSKGRDLISLCLLDVDYGSARPEIPTIINYLERYGYLSPADVEIGKKKLNSGKVSDAVRKLQHFAGLNETGNPLDPSTVELVTKQRCGFRDLGKTAQFKRRRRYALHGTWWRKHDLKYKMVKYTADLSVKDVDKTIKAAMDLWAKVTPLTFTKVTSGPADIDIFFDKAVDKGYSFDGRGGELAFAYFPGNNAGLFGDVHFDDEEQFTTNNKGGGVDLFWLALHELGHSLGLDHSSNKDAIMYPIYRGSRPGLQLHRDDILGIQQLYRESTIAKVTTTPQVHTTRQSIPGKPDPCDSTLDAMVMTADKTTYAFKGAYFWPVGDYGVFTEALKISEFWEGLEGDIDAAYTRQYDGLTFIFKGSKYWTYKNMNLVKGASNVSDLNLPNAVHNMDAAVERGAEGHLYIFKGDKFWRYDGYKKSVDPGYPKLIRSVLPGLQRNIHAALQWKNGKTFFFKGERYYVLDDSSWRIRQGFPKSISTYWMGCSPEGLASGRILPHGSVRKKKQQIPAKNNGVQKIKGGFDWLTRYGYLVPSDPRTGNLRTQQDLEKAVKMLQRFAGLRETGQLDEATLKQMSQSRCGVADFGKTDNMRRKKRYTLQGTYWKKKELTYKIKSFTSDISDREKQRQIFKQAFDLWSGATNLRIKEDRSSADKDVDIHISFESGYHDDAYPFDGQGGTLAHAFYPHNNLGLSGDAHFDDDERFTTGTSNGVNLDWVAVHEFGHSLGLEHSNVRESIMYPWYKGYKANIQLTSDDTLGIQALYGKPVRTQPTDSSITTKPASTKPPLPEEKDVCSMYSYDTFFLAPDGKTYALKGTQFWVVSSDPGAGLESGPHKVSDLWKELPTKIDAAYKKSASRLVFFSGSKFWQYYYYSGRKQYTVESNGLSITQFRLPMELANMDAAFIWERNGRTYFFKGDKYWRFYGNKIDYGYPRSISVWKGLPQRIDAAMKWRNGKSYFFAGPKYYRFDDFNVRVEADYPQSIALKWMRCKKDNMEVPKPTEATVNATQGCACTQTCPHSSSGIFQPRFFTLFSLLVVAKLNF</sequence>
<dbReference type="SMART" id="SM00235">
    <property type="entry name" value="ZnMc"/>
    <property type="match status" value="3"/>
</dbReference>
<keyword evidence="4" id="KW-0479">Metal-binding</keyword>
<keyword evidence="10" id="KW-0482">Metalloprotease</keyword>
<feature type="repeat" description="Hemopexin" evidence="13">
    <location>
        <begin position="1294"/>
        <end position="1347"/>
    </location>
</feature>
<dbReference type="InterPro" id="IPR036375">
    <property type="entry name" value="Hemopexin-like_dom_sf"/>
</dbReference>
<feature type="repeat" description="Hemopexin" evidence="13">
    <location>
        <begin position="362"/>
        <end position="401"/>
    </location>
</feature>
<proteinExistence type="inferred from homology"/>
<dbReference type="InterPro" id="IPR036365">
    <property type="entry name" value="PGBD-like_sf"/>
</dbReference>
<dbReference type="SMART" id="SM00120">
    <property type="entry name" value="HX"/>
    <property type="match status" value="12"/>
</dbReference>
<feature type="signal peptide" evidence="15">
    <location>
        <begin position="1"/>
        <end position="26"/>
    </location>
</feature>
<keyword evidence="9" id="KW-0106">Calcium</keyword>
<evidence type="ECO:0000256" key="10">
    <source>
        <dbReference type="ARBA" id="ARBA00023049"/>
    </source>
</evidence>
<dbReference type="InterPro" id="IPR018487">
    <property type="entry name" value="Hemopexin-like_repeat"/>
</dbReference>
<feature type="repeat" description="Hemopexin" evidence="13">
    <location>
        <begin position="1400"/>
        <end position="1445"/>
    </location>
</feature>
<keyword evidence="3" id="KW-0645">Protease</keyword>
<keyword evidence="18" id="KW-1185">Reference proteome</keyword>
<dbReference type="InterPro" id="IPR021190">
    <property type="entry name" value="Pept_M10A"/>
</dbReference>
<dbReference type="EMBL" id="CALNXK010000037">
    <property type="protein sequence ID" value="CAH3122235.1"/>
    <property type="molecule type" value="Genomic_DNA"/>
</dbReference>
<dbReference type="PROSITE" id="PS51642">
    <property type="entry name" value="HEMOPEXIN_2"/>
    <property type="match status" value="10"/>
</dbReference>
<dbReference type="Gene3D" id="3.40.390.10">
    <property type="entry name" value="Collagenase (Catalytic Domain)"/>
    <property type="match status" value="3"/>
</dbReference>
<feature type="repeat" description="Hemopexin" evidence="13">
    <location>
        <begin position="1446"/>
        <end position="1493"/>
    </location>
</feature>
<feature type="compositionally biased region" description="Low complexity" evidence="14">
    <location>
        <begin position="285"/>
        <end position="308"/>
    </location>
</feature>
<name>A0ABN8NU26_9CNID</name>
<evidence type="ECO:0000256" key="11">
    <source>
        <dbReference type="ARBA" id="ARBA00023145"/>
    </source>
</evidence>
<dbReference type="CDD" id="cd00094">
    <property type="entry name" value="HX"/>
    <property type="match status" value="3"/>
</dbReference>
<comment type="caution">
    <text evidence="17">The sequence shown here is derived from an EMBL/GenBank/DDBJ whole genome shotgun (WGS) entry which is preliminary data.</text>
</comment>
<keyword evidence="5 15" id="KW-0732">Signal</keyword>
<dbReference type="InterPro" id="IPR024079">
    <property type="entry name" value="MetalloPept_cat_dom_sf"/>
</dbReference>
<dbReference type="PRINTS" id="PR00138">
    <property type="entry name" value="MATRIXIN"/>
</dbReference>
<feature type="repeat" description="Hemopexin" evidence="13">
    <location>
        <begin position="847"/>
        <end position="893"/>
    </location>
</feature>
<feature type="repeat" description="Hemopexin" evidence="13">
    <location>
        <begin position="317"/>
        <end position="361"/>
    </location>
</feature>
<keyword evidence="12" id="KW-1015">Disulfide bond</keyword>
<dbReference type="InterPro" id="IPR002477">
    <property type="entry name" value="Peptidoglycan-bd-like"/>
</dbReference>
<feature type="repeat" description="Hemopexin" evidence="13">
    <location>
        <begin position="894"/>
        <end position="942"/>
    </location>
</feature>
<evidence type="ECO:0000256" key="6">
    <source>
        <dbReference type="ARBA" id="ARBA00022737"/>
    </source>
</evidence>
<dbReference type="PROSITE" id="PS00024">
    <property type="entry name" value="HEMOPEXIN"/>
    <property type="match status" value="2"/>
</dbReference>
<dbReference type="InterPro" id="IPR006026">
    <property type="entry name" value="Peptidase_Metallo"/>
</dbReference>
<evidence type="ECO:0000256" key="15">
    <source>
        <dbReference type="SAM" id="SignalP"/>
    </source>
</evidence>
<dbReference type="SUPFAM" id="SSF55486">
    <property type="entry name" value="Metalloproteases ('zincins'), catalytic domain"/>
    <property type="match status" value="3"/>
</dbReference>
<dbReference type="SUPFAM" id="SSF47090">
    <property type="entry name" value="PGBD-like"/>
    <property type="match status" value="3"/>
</dbReference>
<accession>A0ABN8NU26</accession>
<dbReference type="CDD" id="cd04278">
    <property type="entry name" value="ZnMc_MMP"/>
    <property type="match status" value="3"/>
</dbReference>
<dbReference type="Pfam" id="PF00045">
    <property type="entry name" value="Hemopexin"/>
    <property type="match status" value="7"/>
</dbReference>
<comment type="similarity">
    <text evidence="2">Belongs to the peptidase M10A family.</text>
</comment>
<evidence type="ECO:0000256" key="13">
    <source>
        <dbReference type="PROSITE-ProRule" id="PRU01011"/>
    </source>
</evidence>
<organism evidence="17 18">
    <name type="scientific">Porites lobata</name>
    <dbReference type="NCBI Taxonomy" id="104759"/>
    <lineage>
        <taxon>Eukaryota</taxon>
        <taxon>Metazoa</taxon>
        <taxon>Cnidaria</taxon>
        <taxon>Anthozoa</taxon>
        <taxon>Hexacorallia</taxon>
        <taxon>Scleractinia</taxon>
        <taxon>Fungiina</taxon>
        <taxon>Poritidae</taxon>
        <taxon>Porites</taxon>
    </lineage>
</organism>
<dbReference type="Pfam" id="PF00413">
    <property type="entry name" value="Peptidase_M10"/>
    <property type="match status" value="3"/>
</dbReference>
<evidence type="ECO:0000313" key="18">
    <source>
        <dbReference type="Proteomes" id="UP001159405"/>
    </source>
</evidence>
<dbReference type="PANTHER" id="PTHR10201">
    <property type="entry name" value="MATRIX METALLOPROTEINASE"/>
    <property type="match status" value="1"/>
</dbReference>
<evidence type="ECO:0000256" key="12">
    <source>
        <dbReference type="ARBA" id="ARBA00023157"/>
    </source>
</evidence>
<keyword evidence="6" id="KW-0677">Repeat</keyword>
<evidence type="ECO:0000256" key="1">
    <source>
        <dbReference type="ARBA" id="ARBA00001947"/>
    </source>
</evidence>
<evidence type="ECO:0000313" key="17">
    <source>
        <dbReference type="EMBL" id="CAH3122235.1"/>
    </source>
</evidence>
<feature type="domain" description="Peptidase metallopeptidase" evidence="16">
    <location>
        <begin position="112"/>
        <end position="276"/>
    </location>
</feature>
<evidence type="ECO:0000256" key="4">
    <source>
        <dbReference type="ARBA" id="ARBA00022723"/>
    </source>
</evidence>
<evidence type="ECO:0000256" key="8">
    <source>
        <dbReference type="ARBA" id="ARBA00022833"/>
    </source>
</evidence>
<feature type="chain" id="PRO_5045238755" description="Peptidase metallopeptidase domain-containing protein" evidence="15">
    <location>
        <begin position="27"/>
        <end position="1546"/>
    </location>
</feature>
<comment type="cofactor">
    <cofactor evidence="1">
        <name>Zn(2+)</name>
        <dbReference type="ChEBI" id="CHEBI:29105"/>
    </cofactor>
</comment>
<dbReference type="PANTHER" id="PTHR10201:SF291">
    <property type="entry name" value="MATRIX METALLOPROTEINASE 1, ISOFORM C-RELATED"/>
    <property type="match status" value="1"/>
</dbReference>
<dbReference type="InterPro" id="IPR018486">
    <property type="entry name" value="Hemopexin_CS"/>
</dbReference>
<evidence type="ECO:0000256" key="3">
    <source>
        <dbReference type="ARBA" id="ARBA00022670"/>
    </source>
</evidence>
<feature type="region of interest" description="Disordered" evidence="14">
    <location>
        <begin position="275"/>
        <end position="311"/>
    </location>
</feature>
<evidence type="ECO:0000256" key="5">
    <source>
        <dbReference type="ARBA" id="ARBA00022729"/>
    </source>
</evidence>
<gene>
    <name evidence="17" type="ORF">PLOB_00029297</name>
</gene>
<dbReference type="InterPro" id="IPR033739">
    <property type="entry name" value="M10A_MMP"/>
</dbReference>
<feature type="repeat" description="Hemopexin" evidence="13">
    <location>
        <begin position="411"/>
        <end position="460"/>
    </location>
</feature>
<feature type="repeat" description="Hemopexin" evidence="13">
    <location>
        <begin position="943"/>
        <end position="990"/>
    </location>
</feature>
<dbReference type="InterPro" id="IPR000585">
    <property type="entry name" value="Hemopexin-like_dom"/>
</dbReference>
<keyword evidence="7" id="KW-0378">Hydrolase</keyword>